<name>E9GMG0_DAPPU</name>
<dbReference type="FunFam" id="3.80.10.10:FF:001224">
    <property type="entry name" value="Uncharacterized protein"/>
    <property type="match status" value="1"/>
</dbReference>
<dbReference type="InterPro" id="IPR006553">
    <property type="entry name" value="Leu-rich_rpt_Cys-con_subtyp"/>
</dbReference>
<dbReference type="SUPFAM" id="SSF52058">
    <property type="entry name" value="L domain-like"/>
    <property type="match status" value="1"/>
</dbReference>
<dbReference type="Proteomes" id="UP000000305">
    <property type="component" value="Unassembled WGS sequence"/>
</dbReference>
<dbReference type="SMART" id="SM00367">
    <property type="entry name" value="LRR_CC"/>
    <property type="match status" value="3"/>
</dbReference>
<dbReference type="PhylomeDB" id="E9GMG0"/>
<evidence type="ECO:0000313" key="1">
    <source>
        <dbReference type="EMBL" id="EFX79399.1"/>
    </source>
</evidence>
<dbReference type="KEGG" id="dpx:DAPPUDRAFT_304875"/>
<keyword evidence="2" id="KW-1185">Reference proteome</keyword>
<organism evidence="1 2">
    <name type="scientific">Daphnia pulex</name>
    <name type="common">Water flea</name>
    <dbReference type="NCBI Taxonomy" id="6669"/>
    <lineage>
        <taxon>Eukaryota</taxon>
        <taxon>Metazoa</taxon>
        <taxon>Ecdysozoa</taxon>
        <taxon>Arthropoda</taxon>
        <taxon>Crustacea</taxon>
        <taxon>Branchiopoda</taxon>
        <taxon>Diplostraca</taxon>
        <taxon>Cladocera</taxon>
        <taxon>Anomopoda</taxon>
        <taxon>Daphniidae</taxon>
        <taxon>Daphnia</taxon>
    </lineage>
</organism>
<accession>E9GMG0</accession>
<protein>
    <recommendedName>
        <fullName evidence="3">F-box domain-containing protein</fullName>
    </recommendedName>
</protein>
<dbReference type="EMBL" id="GL732552">
    <property type="protein sequence ID" value="EFX79399.1"/>
    <property type="molecule type" value="Genomic_DNA"/>
</dbReference>
<proteinExistence type="predicted"/>
<dbReference type="OrthoDB" id="27842at2759"/>
<dbReference type="InterPro" id="IPR032675">
    <property type="entry name" value="LRR_dom_sf"/>
</dbReference>
<gene>
    <name evidence="1" type="ORF">DAPPUDRAFT_304875</name>
</gene>
<evidence type="ECO:0008006" key="3">
    <source>
        <dbReference type="Google" id="ProtNLM"/>
    </source>
</evidence>
<dbReference type="HOGENOM" id="CLU_033667_1_0_1"/>
<evidence type="ECO:0000313" key="2">
    <source>
        <dbReference type="Proteomes" id="UP000000305"/>
    </source>
</evidence>
<dbReference type="AlphaFoldDB" id="E9GMG0"/>
<dbReference type="GO" id="GO:0031146">
    <property type="term" value="P:SCF-dependent proteasomal ubiquitin-dependent protein catabolic process"/>
    <property type="evidence" value="ECO:0000318"/>
    <property type="project" value="GO_Central"/>
</dbReference>
<dbReference type="PANTHER" id="PTHR13318">
    <property type="entry name" value="PARTNER OF PAIRED, ISOFORM B-RELATED"/>
    <property type="match status" value="1"/>
</dbReference>
<dbReference type="OMA" id="CHSINNV"/>
<reference evidence="1 2" key="1">
    <citation type="journal article" date="2011" name="Science">
        <title>The ecoresponsive genome of Daphnia pulex.</title>
        <authorList>
            <person name="Colbourne J.K."/>
            <person name="Pfrender M.E."/>
            <person name="Gilbert D."/>
            <person name="Thomas W.K."/>
            <person name="Tucker A."/>
            <person name="Oakley T.H."/>
            <person name="Tokishita S."/>
            <person name="Aerts A."/>
            <person name="Arnold G.J."/>
            <person name="Basu M.K."/>
            <person name="Bauer D.J."/>
            <person name="Caceres C.E."/>
            <person name="Carmel L."/>
            <person name="Casola C."/>
            <person name="Choi J.H."/>
            <person name="Detter J.C."/>
            <person name="Dong Q."/>
            <person name="Dusheyko S."/>
            <person name="Eads B.D."/>
            <person name="Frohlich T."/>
            <person name="Geiler-Samerotte K.A."/>
            <person name="Gerlach D."/>
            <person name="Hatcher P."/>
            <person name="Jogdeo S."/>
            <person name="Krijgsveld J."/>
            <person name="Kriventseva E.V."/>
            <person name="Kultz D."/>
            <person name="Laforsch C."/>
            <person name="Lindquist E."/>
            <person name="Lopez J."/>
            <person name="Manak J.R."/>
            <person name="Muller J."/>
            <person name="Pangilinan J."/>
            <person name="Patwardhan R.P."/>
            <person name="Pitluck S."/>
            <person name="Pritham E.J."/>
            <person name="Rechtsteiner A."/>
            <person name="Rho M."/>
            <person name="Rogozin I.B."/>
            <person name="Sakarya O."/>
            <person name="Salamov A."/>
            <person name="Schaack S."/>
            <person name="Shapiro H."/>
            <person name="Shiga Y."/>
            <person name="Skalitzky C."/>
            <person name="Smith Z."/>
            <person name="Souvorov A."/>
            <person name="Sung W."/>
            <person name="Tang Z."/>
            <person name="Tsuchiya D."/>
            <person name="Tu H."/>
            <person name="Vos H."/>
            <person name="Wang M."/>
            <person name="Wolf Y.I."/>
            <person name="Yamagata H."/>
            <person name="Yamada T."/>
            <person name="Ye Y."/>
            <person name="Shaw J.R."/>
            <person name="Andrews J."/>
            <person name="Crease T.J."/>
            <person name="Tang H."/>
            <person name="Lucas S.M."/>
            <person name="Robertson H.M."/>
            <person name="Bork P."/>
            <person name="Koonin E.V."/>
            <person name="Zdobnov E.M."/>
            <person name="Grigoriev I.V."/>
            <person name="Lynch M."/>
            <person name="Boore J.L."/>
        </authorList>
    </citation>
    <scope>NUCLEOTIDE SEQUENCE [LARGE SCALE GENOMIC DNA]</scope>
</reference>
<dbReference type="Gene3D" id="3.80.10.10">
    <property type="entry name" value="Ribonuclease Inhibitor"/>
    <property type="match status" value="2"/>
</dbReference>
<dbReference type="InParanoid" id="E9GMG0"/>
<sequence>MLNFPVYFDGYLSFFPKLENLHILNLQKTLVDDSCLENIGIYCSQLRSLNLNFCSYVTDDGIRRLCAGVDFPGMGKSKLCKTIQKLSIVFTSVTKQGIQVALQNLLSLKVLENVYIVDALVELAESAIDSKQPGRYNNMFSISTLYTSDAPYKDNSLPLALSLCHSINNVSICVTKDLKDRDLLCLLSIKSLHKIDIYRSRLWVGLPNETGITFDGCVVPLLKVFGRSLKTLMLESLHLVCISSIIEFCPNLTTLYIGGILGSFKKERDLFKIEKKPPILKELKVLYCVSYIPVDIIMLLWSSPLLNTIGIYQCVALTDDVLLKTVKNHQFKHLKKLELFSCSSVGGSSDG</sequence>
<dbReference type="GO" id="GO:0019005">
    <property type="term" value="C:SCF ubiquitin ligase complex"/>
    <property type="evidence" value="ECO:0000318"/>
    <property type="project" value="GO_Central"/>
</dbReference>